<accession>X0UX77</accession>
<sequence length="69" mass="7489">VLLLSGLQTINPTLYEAAEIDGADSVRKFRHVTLPMLTPVLFLCVILALIRAFQVFDQIFVLTGGQSGG</sequence>
<keyword evidence="5 7" id="KW-1133">Transmembrane helix</keyword>
<dbReference type="InterPro" id="IPR050809">
    <property type="entry name" value="UgpAE/MalFG_permease"/>
</dbReference>
<dbReference type="EMBL" id="BARS01014401">
    <property type="protein sequence ID" value="GAF93030.1"/>
    <property type="molecule type" value="Genomic_DNA"/>
</dbReference>
<keyword evidence="3" id="KW-1003">Cell membrane</keyword>
<dbReference type="SUPFAM" id="SSF161098">
    <property type="entry name" value="MetI-like"/>
    <property type="match status" value="1"/>
</dbReference>
<comment type="subcellular location">
    <subcellularLocation>
        <location evidence="1">Cell membrane</location>
        <topology evidence="1">Multi-pass membrane protein</topology>
    </subcellularLocation>
</comment>
<keyword evidence="6 7" id="KW-0472">Membrane</keyword>
<reference evidence="9" key="1">
    <citation type="journal article" date="2014" name="Front. Microbiol.">
        <title>High frequency of phylogenetically diverse reductive dehalogenase-homologous genes in deep subseafloor sedimentary metagenomes.</title>
        <authorList>
            <person name="Kawai M."/>
            <person name="Futagami T."/>
            <person name="Toyoda A."/>
            <person name="Takaki Y."/>
            <person name="Nishi S."/>
            <person name="Hori S."/>
            <person name="Arai W."/>
            <person name="Tsubouchi T."/>
            <person name="Morono Y."/>
            <person name="Uchiyama I."/>
            <person name="Ito T."/>
            <person name="Fujiyama A."/>
            <person name="Inagaki F."/>
            <person name="Takami H."/>
        </authorList>
    </citation>
    <scope>NUCLEOTIDE SEQUENCE</scope>
    <source>
        <strain evidence="9">Expedition CK06-06</strain>
    </source>
</reference>
<feature type="transmembrane region" description="Helical" evidence="7">
    <location>
        <begin position="32"/>
        <end position="50"/>
    </location>
</feature>
<dbReference type="PROSITE" id="PS50928">
    <property type="entry name" value="ABC_TM1"/>
    <property type="match status" value="1"/>
</dbReference>
<evidence type="ECO:0000259" key="8">
    <source>
        <dbReference type="PROSITE" id="PS50928"/>
    </source>
</evidence>
<dbReference type="CDD" id="cd06261">
    <property type="entry name" value="TM_PBP2"/>
    <property type="match status" value="1"/>
</dbReference>
<keyword evidence="2" id="KW-0813">Transport</keyword>
<name>X0UX77_9ZZZZ</name>
<feature type="domain" description="ABC transmembrane type-1" evidence="8">
    <location>
        <begin position="1"/>
        <end position="69"/>
    </location>
</feature>
<dbReference type="GO" id="GO:0005886">
    <property type="term" value="C:plasma membrane"/>
    <property type="evidence" value="ECO:0007669"/>
    <property type="project" value="UniProtKB-SubCell"/>
</dbReference>
<evidence type="ECO:0000313" key="9">
    <source>
        <dbReference type="EMBL" id="GAF93030.1"/>
    </source>
</evidence>
<evidence type="ECO:0000256" key="1">
    <source>
        <dbReference type="ARBA" id="ARBA00004651"/>
    </source>
</evidence>
<dbReference type="InterPro" id="IPR000515">
    <property type="entry name" value="MetI-like"/>
</dbReference>
<evidence type="ECO:0000256" key="7">
    <source>
        <dbReference type="SAM" id="Phobius"/>
    </source>
</evidence>
<dbReference type="GO" id="GO:0055085">
    <property type="term" value="P:transmembrane transport"/>
    <property type="evidence" value="ECO:0007669"/>
    <property type="project" value="InterPro"/>
</dbReference>
<dbReference type="InterPro" id="IPR035906">
    <property type="entry name" value="MetI-like_sf"/>
</dbReference>
<evidence type="ECO:0000256" key="6">
    <source>
        <dbReference type="ARBA" id="ARBA00023136"/>
    </source>
</evidence>
<evidence type="ECO:0000256" key="3">
    <source>
        <dbReference type="ARBA" id="ARBA00022475"/>
    </source>
</evidence>
<proteinExistence type="predicted"/>
<dbReference type="Pfam" id="PF00528">
    <property type="entry name" value="BPD_transp_1"/>
    <property type="match status" value="1"/>
</dbReference>
<evidence type="ECO:0000256" key="4">
    <source>
        <dbReference type="ARBA" id="ARBA00022692"/>
    </source>
</evidence>
<dbReference type="Gene3D" id="1.10.3720.10">
    <property type="entry name" value="MetI-like"/>
    <property type="match status" value="1"/>
</dbReference>
<organism evidence="9">
    <name type="scientific">marine sediment metagenome</name>
    <dbReference type="NCBI Taxonomy" id="412755"/>
    <lineage>
        <taxon>unclassified sequences</taxon>
        <taxon>metagenomes</taxon>
        <taxon>ecological metagenomes</taxon>
    </lineage>
</organism>
<evidence type="ECO:0000256" key="2">
    <source>
        <dbReference type="ARBA" id="ARBA00022448"/>
    </source>
</evidence>
<feature type="non-terminal residue" evidence="9">
    <location>
        <position position="69"/>
    </location>
</feature>
<dbReference type="PANTHER" id="PTHR43227">
    <property type="entry name" value="BLL4140 PROTEIN"/>
    <property type="match status" value="1"/>
</dbReference>
<comment type="caution">
    <text evidence="9">The sequence shown here is derived from an EMBL/GenBank/DDBJ whole genome shotgun (WGS) entry which is preliminary data.</text>
</comment>
<protein>
    <recommendedName>
        <fullName evidence="8">ABC transmembrane type-1 domain-containing protein</fullName>
    </recommendedName>
</protein>
<gene>
    <name evidence="9" type="ORF">S01H1_24310</name>
</gene>
<feature type="non-terminal residue" evidence="9">
    <location>
        <position position="1"/>
    </location>
</feature>
<dbReference type="PANTHER" id="PTHR43227:SF11">
    <property type="entry name" value="BLL4140 PROTEIN"/>
    <property type="match status" value="1"/>
</dbReference>
<keyword evidence="4 7" id="KW-0812">Transmembrane</keyword>
<dbReference type="AlphaFoldDB" id="X0UX77"/>
<evidence type="ECO:0000256" key="5">
    <source>
        <dbReference type="ARBA" id="ARBA00022989"/>
    </source>
</evidence>